<protein>
    <submittedName>
        <fullName evidence="2">Uncharacterized protein</fullName>
    </submittedName>
</protein>
<feature type="region of interest" description="Disordered" evidence="1">
    <location>
        <begin position="71"/>
        <end position="92"/>
    </location>
</feature>
<reference evidence="2 3" key="1">
    <citation type="journal article" date="2024" name="Science">
        <title>Giant polyketide synthase enzymes in the biosynthesis of giant marine polyether toxins.</title>
        <authorList>
            <person name="Fallon T.R."/>
            <person name="Shende V.V."/>
            <person name="Wierzbicki I.H."/>
            <person name="Pendleton A.L."/>
            <person name="Watervoot N.F."/>
            <person name="Auber R.P."/>
            <person name="Gonzalez D.J."/>
            <person name="Wisecaver J.H."/>
            <person name="Moore B.S."/>
        </authorList>
    </citation>
    <scope>NUCLEOTIDE SEQUENCE [LARGE SCALE GENOMIC DNA]</scope>
    <source>
        <strain evidence="2 3">12B1</strain>
    </source>
</reference>
<dbReference type="Proteomes" id="UP001515480">
    <property type="component" value="Unassembled WGS sequence"/>
</dbReference>
<evidence type="ECO:0000313" key="2">
    <source>
        <dbReference type="EMBL" id="KAL1527623.1"/>
    </source>
</evidence>
<keyword evidence="3" id="KW-1185">Reference proteome</keyword>
<evidence type="ECO:0000256" key="1">
    <source>
        <dbReference type="SAM" id="MobiDB-lite"/>
    </source>
</evidence>
<name>A0AB34K2Z1_PRYPA</name>
<dbReference type="AlphaFoldDB" id="A0AB34K2Z1"/>
<dbReference type="EMBL" id="JBGBPQ010000002">
    <property type="protein sequence ID" value="KAL1527623.1"/>
    <property type="molecule type" value="Genomic_DNA"/>
</dbReference>
<organism evidence="2 3">
    <name type="scientific">Prymnesium parvum</name>
    <name type="common">Toxic golden alga</name>
    <dbReference type="NCBI Taxonomy" id="97485"/>
    <lineage>
        <taxon>Eukaryota</taxon>
        <taxon>Haptista</taxon>
        <taxon>Haptophyta</taxon>
        <taxon>Prymnesiophyceae</taxon>
        <taxon>Prymnesiales</taxon>
        <taxon>Prymnesiaceae</taxon>
        <taxon>Prymnesium</taxon>
    </lineage>
</organism>
<sequence>MDEEALRDVLVGVRHEREQARAKCDAMPGATLASIMHRQNAISEAREPPRFTPKVLSEYERLRACEPQTSNQVIGHHKMPKPVAENPQPPIPSGINPELQRLRKIFPESTHRELGFHISMHKERESDLKSGIDTLQGIRQEQLKQDPVLADAVASLRSRVTYLNSRPLRPVR</sequence>
<comment type="caution">
    <text evidence="2">The sequence shown here is derived from an EMBL/GenBank/DDBJ whole genome shotgun (WGS) entry which is preliminary data.</text>
</comment>
<proteinExistence type="predicted"/>
<accession>A0AB34K2Z1</accession>
<evidence type="ECO:0000313" key="3">
    <source>
        <dbReference type="Proteomes" id="UP001515480"/>
    </source>
</evidence>
<gene>
    <name evidence="2" type="ORF">AB1Y20_009009</name>
</gene>